<dbReference type="AlphaFoldDB" id="A0AAD9FX15"/>
<dbReference type="Proteomes" id="UP001182556">
    <property type="component" value="Unassembled WGS sequence"/>
</dbReference>
<dbReference type="EMBL" id="JAODAN010000001">
    <property type="protein sequence ID" value="KAK1927857.1"/>
    <property type="molecule type" value="Genomic_DNA"/>
</dbReference>
<dbReference type="GO" id="GO:0000981">
    <property type="term" value="F:DNA-binding transcription factor activity, RNA polymerase II-specific"/>
    <property type="evidence" value="ECO:0007669"/>
    <property type="project" value="InterPro"/>
</dbReference>
<reference evidence="10" key="1">
    <citation type="submission" date="2023-02" db="EMBL/GenBank/DDBJ databases">
        <title>Identification and recombinant expression of a fungal hydrolase from Papiliotrema laurentii that hydrolyzes apple cutin and clears colloidal polyester polyurethane.</title>
        <authorList>
            <consortium name="DOE Joint Genome Institute"/>
            <person name="Roman V.A."/>
            <person name="Bojanowski C."/>
            <person name="Crable B.R."/>
            <person name="Wagner D.N."/>
            <person name="Hung C.S."/>
            <person name="Nadeau L.J."/>
            <person name="Schratz L."/>
            <person name="Haridas S."/>
            <person name="Pangilinan J."/>
            <person name="Lipzen A."/>
            <person name="Na H."/>
            <person name="Yan M."/>
            <person name="Ng V."/>
            <person name="Grigoriev I.V."/>
            <person name="Spatafora J.W."/>
            <person name="Barlow D."/>
            <person name="Biffinger J."/>
            <person name="Kelley-Loughnane N."/>
            <person name="Varaljay V.A."/>
            <person name="Crookes-Goodson W.J."/>
        </authorList>
    </citation>
    <scope>NUCLEOTIDE SEQUENCE</scope>
    <source>
        <strain evidence="10">5307AH</strain>
    </source>
</reference>
<evidence type="ECO:0000256" key="1">
    <source>
        <dbReference type="ARBA" id="ARBA00004123"/>
    </source>
</evidence>
<keyword evidence="6" id="KW-0539">Nucleus</keyword>
<feature type="compositionally biased region" description="Low complexity" evidence="8">
    <location>
        <begin position="506"/>
        <end position="515"/>
    </location>
</feature>
<proteinExistence type="predicted"/>
<keyword evidence="4 7" id="KW-0863">Zinc-finger</keyword>
<feature type="compositionally biased region" description="Basic and acidic residues" evidence="8">
    <location>
        <begin position="626"/>
        <end position="636"/>
    </location>
</feature>
<feature type="compositionally biased region" description="Pro residues" evidence="8">
    <location>
        <begin position="252"/>
        <end position="264"/>
    </location>
</feature>
<feature type="compositionally biased region" description="Polar residues" evidence="8">
    <location>
        <begin position="52"/>
        <end position="64"/>
    </location>
</feature>
<feature type="compositionally biased region" description="Low complexity" evidence="8">
    <location>
        <begin position="320"/>
        <end position="331"/>
    </location>
</feature>
<evidence type="ECO:0000256" key="4">
    <source>
        <dbReference type="ARBA" id="ARBA00022771"/>
    </source>
</evidence>
<feature type="compositionally biased region" description="Basic and acidic residues" evidence="8">
    <location>
        <begin position="1"/>
        <end position="10"/>
    </location>
</feature>
<evidence type="ECO:0000256" key="3">
    <source>
        <dbReference type="ARBA" id="ARBA00022737"/>
    </source>
</evidence>
<feature type="region of interest" description="Disordered" evidence="8">
    <location>
        <begin position="1"/>
        <end position="127"/>
    </location>
</feature>
<evidence type="ECO:0000256" key="6">
    <source>
        <dbReference type="ARBA" id="ARBA00023242"/>
    </source>
</evidence>
<feature type="compositionally biased region" description="Polar residues" evidence="8">
    <location>
        <begin position="576"/>
        <end position="586"/>
    </location>
</feature>
<evidence type="ECO:0000313" key="10">
    <source>
        <dbReference type="EMBL" id="KAK1927857.1"/>
    </source>
</evidence>
<feature type="domain" description="C2H2-type" evidence="9">
    <location>
        <begin position="170"/>
        <end position="197"/>
    </location>
</feature>
<dbReference type="GO" id="GO:0008270">
    <property type="term" value="F:zinc ion binding"/>
    <property type="evidence" value="ECO:0007669"/>
    <property type="project" value="UniProtKB-KW"/>
</dbReference>
<dbReference type="GO" id="GO:0000785">
    <property type="term" value="C:chromatin"/>
    <property type="evidence" value="ECO:0007669"/>
    <property type="project" value="TreeGrafter"/>
</dbReference>
<dbReference type="GO" id="GO:0000978">
    <property type="term" value="F:RNA polymerase II cis-regulatory region sequence-specific DNA binding"/>
    <property type="evidence" value="ECO:0007669"/>
    <property type="project" value="InterPro"/>
</dbReference>
<protein>
    <recommendedName>
        <fullName evidence="9">C2H2-type domain-containing protein</fullName>
    </recommendedName>
</protein>
<keyword evidence="11" id="KW-1185">Reference proteome</keyword>
<dbReference type="Gene3D" id="3.30.160.60">
    <property type="entry name" value="Classic Zinc Finger"/>
    <property type="match status" value="2"/>
</dbReference>
<evidence type="ECO:0000313" key="11">
    <source>
        <dbReference type="Proteomes" id="UP001182556"/>
    </source>
</evidence>
<dbReference type="InterPro" id="IPR036236">
    <property type="entry name" value="Znf_C2H2_sf"/>
</dbReference>
<feature type="compositionally biased region" description="Basic and acidic residues" evidence="8">
    <location>
        <begin position="522"/>
        <end position="532"/>
    </location>
</feature>
<evidence type="ECO:0000256" key="2">
    <source>
        <dbReference type="ARBA" id="ARBA00022723"/>
    </source>
</evidence>
<feature type="compositionally biased region" description="Pro residues" evidence="8">
    <location>
        <begin position="395"/>
        <end position="427"/>
    </location>
</feature>
<feature type="compositionally biased region" description="Low complexity" evidence="8">
    <location>
        <begin position="286"/>
        <end position="312"/>
    </location>
</feature>
<dbReference type="SUPFAM" id="SSF57667">
    <property type="entry name" value="beta-beta-alpha zinc fingers"/>
    <property type="match status" value="1"/>
</dbReference>
<feature type="compositionally biased region" description="Low complexity" evidence="8">
    <location>
        <begin position="454"/>
        <end position="463"/>
    </location>
</feature>
<keyword evidence="2" id="KW-0479">Metal-binding</keyword>
<feature type="region of interest" description="Disordered" evidence="8">
    <location>
        <begin position="214"/>
        <end position="660"/>
    </location>
</feature>
<evidence type="ECO:0000259" key="9">
    <source>
        <dbReference type="PROSITE" id="PS50157"/>
    </source>
</evidence>
<comment type="caution">
    <text evidence="10">The sequence shown here is derived from an EMBL/GenBank/DDBJ whole genome shotgun (WGS) entry which is preliminary data.</text>
</comment>
<feature type="compositionally biased region" description="Basic and acidic residues" evidence="8">
    <location>
        <begin position="217"/>
        <end position="245"/>
    </location>
</feature>
<sequence>MTTYQNDERSSYAGYSAYPRPSTSQGGNDPSPDRLHSSKGYAKGANPPPLSPYQTHEQAPTGSSHGYPPQPPITPLSGSTYPPQPPPSGTAYYGLATPSTDHQHVPSPPPSSSGRPDSSNFTNEGVPIVPVGISGGKMFRCRGYGDCDKVFTRSEHLARHVRKHTGERPFPCHCGKAFSRLDNLRQHSATVHADQAALNDAMLTSLAPVHAALSQRANREQRKRGEVVEVPKNAVERPRHSEQYRNKSVAPGGPPESPYPPYPPQEHQFTVPPPPQSRPRTGGGYDYPYPDQPPAADESGPSRRPGSSYSPYQAVYYDQGTRPPTGAGPAPDMAQLPYPYRPMSSNGRELPVPAHYQESEPPSSAHGPPQSPMYPPAPNAPPQWSSPPTAHTAYPPQPQPQPYPPPPQDSYSYPPQPEQPHYGPPPGSAHGGYNYPPPPGPAAGPGPYYPPHPQGYGSVAPPAQSYPPPPPAYGPPPAGIPPHPSAAGPSESPFQYHAPAPPGAPHAPEAYPYGHYDSRKRRADEGPEDAARKMPRPSLEGPPPPPESSSRTQEPLWLPSTTERRSSLAISALLGSPQQVPRSRPSTADVPPLQPGQYGQPPGVGTYGYAAHEAANHGAPPTPALEHPDNKAKGMKLESGMGRVGENMEQKAKALLSQGR</sequence>
<keyword evidence="5" id="KW-0862">Zinc</keyword>
<dbReference type="PROSITE" id="PS50157">
    <property type="entry name" value="ZINC_FINGER_C2H2_2"/>
    <property type="match status" value="2"/>
</dbReference>
<dbReference type="InterPro" id="IPR051059">
    <property type="entry name" value="VerF-like"/>
</dbReference>
<gene>
    <name evidence="10" type="ORF">DB88DRAFT_52695</name>
</gene>
<keyword evidence="3" id="KW-0677">Repeat</keyword>
<dbReference type="PANTHER" id="PTHR40626">
    <property type="entry name" value="MIP31509P"/>
    <property type="match status" value="1"/>
</dbReference>
<feature type="domain" description="C2H2-type" evidence="9">
    <location>
        <begin position="139"/>
        <end position="169"/>
    </location>
</feature>
<dbReference type="InterPro" id="IPR013087">
    <property type="entry name" value="Znf_C2H2_type"/>
</dbReference>
<feature type="compositionally biased region" description="Pro residues" evidence="8">
    <location>
        <begin position="435"/>
        <end position="453"/>
    </location>
</feature>
<feature type="compositionally biased region" description="Low complexity" evidence="8">
    <location>
        <begin position="595"/>
        <end position="609"/>
    </location>
</feature>
<feature type="compositionally biased region" description="Low complexity" evidence="8">
    <location>
        <begin position="112"/>
        <end position="127"/>
    </location>
</feature>
<dbReference type="Pfam" id="PF00096">
    <property type="entry name" value="zf-C2H2"/>
    <property type="match status" value="2"/>
</dbReference>
<comment type="subcellular location">
    <subcellularLocation>
        <location evidence="1">Nucleus</location>
    </subcellularLocation>
</comment>
<evidence type="ECO:0000256" key="8">
    <source>
        <dbReference type="SAM" id="MobiDB-lite"/>
    </source>
</evidence>
<feature type="compositionally biased region" description="Pro residues" evidence="8">
    <location>
        <begin position="369"/>
        <end position="385"/>
    </location>
</feature>
<feature type="compositionally biased region" description="Pro residues" evidence="8">
    <location>
        <begin position="464"/>
        <end position="484"/>
    </location>
</feature>
<dbReference type="SMART" id="SM00355">
    <property type="entry name" value="ZnF_C2H2"/>
    <property type="match status" value="2"/>
</dbReference>
<evidence type="ECO:0000256" key="5">
    <source>
        <dbReference type="ARBA" id="ARBA00022833"/>
    </source>
</evidence>
<dbReference type="FunFam" id="3.30.160.60:FF:002343">
    <property type="entry name" value="Zinc finger protein 33A"/>
    <property type="match status" value="1"/>
</dbReference>
<dbReference type="PANTHER" id="PTHR40626:SF11">
    <property type="entry name" value="ZINC FINGER PROTEIN YPR022C"/>
    <property type="match status" value="1"/>
</dbReference>
<dbReference type="GO" id="GO:0005634">
    <property type="term" value="C:nucleus"/>
    <property type="evidence" value="ECO:0007669"/>
    <property type="project" value="UniProtKB-SubCell"/>
</dbReference>
<name>A0AAD9FX15_PAPLA</name>
<organism evidence="10 11">
    <name type="scientific">Papiliotrema laurentii</name>
    <name type="common">Cryptococcus laurentii</name>
    <dbReference type="NCBI Taxonomy" id="5418"/>
    <lineage>
        <taxon>Eukaryota</taxon>
        <taxon>Fungi</taxon>
        <taxon>Dikarya</taxon>
        <taxon>Basidiomycota</taxon>
        <taxon>Agaricomycotina</taxon>
        <taxon>Tremellomycetes</taxon>
        <taxon>Tremellales</taxon>
        <taxon>Rhynchogastremaceae</taxon>
        <taxon>Papiliotrema</taxon>
    </lineage>
</organism>
<accession>A0AAD9FX15</accession>
<evidence type="ECO:0000256" key="7">
    <source>
        <dbReference type="PROSITE-ProRule" id="PRU00042"/>
    </source>
</evidence>